<dbReference type="RefSeq" id="WP_338176616.1">
    <property type="nucleotide sequence ID" value="NZ_JAEKNQ010000017.1"/>
</dbReference>
<name>A0A934K846_9BACT</name>
<evidence type="ECO:0000313" key="2">
    <source>
        <dbReference type="EMBL" id="MBJ7602217.1"/>
    </source>
</evidence>
<dbReference type="Proteomes" id="UP000620075">
    <property type="component" value="Unassembled WGS sequence"/>
</dbReference>
<dbReference type="SUPFAM" id="SSF110296">
    <property type="entry name" value="Oligoxyloglucan reducing end-specific cellobiohydrolase"/>
    <property type="match status" value="1"/>
</dbReference>
<evidence type="ECO:0000256" key="1">
    <source>
        <dbReference type="SAM" id="Phobius"/>
    </source>
</evidence>
<keyword evidence="1" id="KW-0812">Transmembrane</keyword>
<feature type="transmembrane region" description="Helical" evidence="1">
    <location>
        <begin position="15"/>
        <end position="34"/>
    </location>
</feature>
<dbReference type="PANTHER" id="PTHR47199">
    <property type="entry name" value="PHOTOSYSTEM II STABILITY/ASSEMBLY FACTOR HCF136, CHLOROPLASTIC"/>
    <property type="match status" value="1"/>
</dbReference>
<reference evidence="2 3" key="1">
    <citation type="submission" date="2020-10" db="EMBL/GenBank/DDBJ databases">
        <title>Ca. Dormibacterota MAGs.</title>
        <authorList>
            <person name="Montgomery K."/>
        </authorList>
    </citation>
    <scope>NUCLEOTIDE SEQUENCE [LARGE SCALE GENOMIC DNA]</scope>
    <source>
        <strain evidence="2">SC8811_S16_3</strain>
    </source>
</reference>
<dbReference type="InterPro" id="IPR015943">
    <property type="entry name" value="WD40/YVTN_repeat-like_dom_sf"/>
</dbReference>
<evidence type="ECO:0008006" key="4">
    <source>
        <dbReference type="Google" id="ProtNLM"/>
    </source>
</evidence>
<dbReference type="PANTHER" id="PTHR47199:SF2">
    <property type="entry name" value="PHOTOSYSTEM II STABILITY_ASSEMBLY FACTOR HCF136, CHLOROPLASTIC"/>
    <property type="match status" value="1"/>
</dbReference>
<gene>
    <name evidence="2" type="ORF">JF888_03340</name>
</gene>
<keyword evidence="1" id="KW-0472">Membrane</keyword>
<protein>
    <recommendedName>
        <fullName evidence="4">Photosynthesis system II assembly factor Ycf48/Hcf136-like domain-containing protein</fullName>
    </recommendedName>
</protein>
<evidence type="ECO:0000313" key="3">
    <source>
        <dbReference type="Proteomes" id="UP000620075"/>
    </source>
</evidence>
<proteinExistence type="predicted"/>
<accession>A0A934K846</accession>
<dbReference type="EMBL" id="JAEKNQ010000017">
    <property type="protein sequence ID" value="MBJ7602217.1"/>
    <property type="molecule type" value="Genomic_DNA"/>
</dbReference>
<organism evidence="2 3">
    <name type="scientific">Candidatus Dormiibacter inghamiae</name>
    <dbReference type="NCBI Taxonomy" id="3127013"/>
    <lineage>
        <taxon>Bacteria</taxon>
        <taxon>Bacillati</taxon>
        <taxon>Candidatus Dormiibacterota</taxon>
        <taxon>Candidatus Dormibacteria</taxon>
        <taxon>Candidatus Dormibacterales</taxon>
        <taxon>Candidatus Dormibacteraceae</taxon>
        <taxon>Candidatus Dormiibacter</taxon>
    </lineage>
</organism>
<keyword evidence="1" id="KW-1133">Transmembrane helix</keyword>
<dbReference type="CDD" id="cd15482">
    <property type="entry name" value="Sialidase_non-viral"/>
    <property type="match status" value="1"/>
</dbReference>
<dbReference type="AlphaFoldDB" id="A0A934K846"/>
<comment type="caution">
    <text evidence="2">The sequence shown here is derived from an EMBL/GenBank/DDBJ whole genome shotgun (WGS) entry which is preliminary data.</text>
</comment>
<dbReference type="Gene3D" id="2.130.10.10">
    <property type="entry name" value="YVTN repeat-like/Quinoprotein amine dehydrogenase"/>
    <property type="match status" value="2"/>
</dbReference>
<sequence length="393" mass="41889">MDDFEGVSQGRSRRALGLIAIGLALALVGGIVYLRPFVRPAEPAPAATPSGHFYLPADMLWLSAAEGWLVFNDGLNHSTLFHTRDAGRHWQRVFLVSGGHAAGLRFFDSRRGVLPIYGEAGGVRVLQTEDGGRSWQPVPLPSLVSGYTGVEFVDAQHAWLTQWATQASPAGAPNFELYRTADLGQHWQRFPNAALNGLPGPPSRPPVFASAKDGWVQVGSQLYASHDGGDSWQPANLELPAGGDVLLVQAIVSPGGWAALILEGSSVSGQVPHGVEIWVGASSDGGRTWQPAVHIPETPSSDAADWHPPHFSEARNGWLVVGPDMYTTADSGRTWNRRKMPPGAPCLDVTPVSASTAWCAGRTPAGAYPNGSQVHLYRTVDGGVDWSAIDPPI</sequence>